<proteinExistence type="predicted"/>
<dbReference type="OrthoDB" id="3271031at2759"/>
<evidence type="ECO:0008006" key="3">
    <source>
        <dbReference type="Google" id="ProtNLM"/>
    </source>
</evidence>
<sequence>MALILSLPSFYSDEKFETYTLRSIDTDAPAPSDISFRGLKCLQRGTRSRSHIDVYRGYLTLSADKEPLDVVCKIGFGKIAEILVSEEASLYNGKLRHLQGKYIPVCHGYFVGDTSEGPAGCLLLAYCGEPVKDMLTRVQPAFKTALVHALVAIHDAGVEHRDLCRRNILDCHGRPMIIDFEDSIEHACERQKPIEIGAPAPSFVSEIGCVELFQFFIDIDVWTPAYIEYIGDFQPIKLAFDAHALAKTAPSHWSPEEALQEAYRVIIQHVRKYYPEQYEDWKAGLSQLLMCLFGI</sequence>
<dbReference type="SUPFAM" id="SSF56112">
    <property type="entry name" value="Protein kinase-like (PK-like)"/>
    <property type="match status" value="1"/>
</dbReference>
<dbReference type="EMBL" id="SFCI01000975">
    <property type="protein sequence ID" value="TFY77206.1"/>
    <property type="molecule type" value="Genomic_DNA"/>
</dbReference>
<evidence type="ECO:0000313" key="1">
    <source>
        <dbReference type="EMBL" id="TFY77206.1"/>
    </source>
</evidence>
<dbReference type="AlphaFoldDB" id="A0A4Y9ZQM9"/>
<keyword evidence="2" id="KW-1185">Reference proteome</keyword>
<evidence type="ECO:0000313" key="2">
    <source>
        <dbReference type="Proteomes" id="UP000298061"/>
    </source>
</evidence>
<organism evidence="1 2">
    <name type="scientific">Hericium alpestre</name>
    <dbReference type="NCBI Taxonomy" id="135208"/>
    <lineage>
        <taxon>Eukaryota</taxon>
        <taxon>Fungi</taxon>
        <taxon>Dikarya</taxon>
        <taxon>Basidiomycota</taxon>
        <taxon>Agaricomycotina</taxon>
        <taxon>Agaricomycetes</taxon>
        <taxon>Russulales</taxon>
        <taxon>Hericiaceae</taxon>
        <taxon>Hericium</taxon>
    </lineage>
</organism>
<name>A0A4Y9ZQM9_9AGAM</name>
<dbReference type="InterPro" id="IPR011009">
    <property type="entry name" value="Kinase-like_dom_sf"/>
</dbReference>
<dbReference type="Proteomes" id="UP000298061">
    <property type="component" value="Unassembled WGS sequence"/>
</dbReference>
<comment type="caution">
    <text evidence="1">The sequence shown here is derived from an EMBL/GenBank/DDBJ whole genome shotgun (WGS) entry which is preliminary data.</text>
</comment>
<dbReference type="STRING" id="135208.A0A4Y9ZQM9"/>
<reference evidence="1 2" key="1">
    <citation type="submission" date="2019-02" db="EMBL/GenBank/DDBJ databases">
        <title>Genome sequencing of the rare red list fungi Hericium alpestre (H. flagellum).</title>
        <authorList>
            <person name="Buettner E."/>
            <person name="Kellner H."/>
        </authorList>
    </citation>
    <scope>NUCLEOTIDE SEQUENCE [LARGE SCALE GENOMIC DNA]</scope>
    <source>
        <strain evidence="1 2">DSM 108284</strain>
    </source>
</reference>
<gene>
    <name evidence="1" type="ORF">EWM64_g6806</name>
</gene>
<accession>A0A4Y9ZQM9</accession>
<protein>
    <recommendedName>
        <fullName evidence="3">Protein kinase domain-containing protein</fullName>
    </recommendedName>
</protein>